<evidence type="ECO:0000313" key="11">
    <source>
        <dbReference type="EMBL" id="CAK1603381.1"/>
    </source>
</evidence>
<evidence type="ECO:0000313" key="12">
    <source>
        <dbReference type="Proteomes" id="UP001314205"/>
    </source>
</evidence>
<dbReference type="Proteomes" id="UP001314205">
    <property type="component" value="Unassembled WGS sequence"/>
</dbReference>
<gene>
    <name evidence="11" type="ORF">PARMNEM_LOCUS21764</name>
</gene>
<keyword evidence="12" id="KW-1185">Reference proteome</keyword>
<evidence type="ECO:0000256" key="3">
    <source>
        <dbReference type="ARBA" id="ARBA00022525"/>
    </source>
</evidence>
<dbReference type="GO" id="GO:0042742">
    <property type="term" value="P:defense response to bacterium"/>
    <property type="evidence" value="ECO:0007669"/>
    <property type="project" value="UniProtKB-KW"/>
</dbReference>
<organism evidence="11 12">
    <name type="scientific">Parnassius mnemosyne</name>
    <name type="common">clouded apollo</name>
    <dbReference type="NCBI Taxonomy" id="213953"/>
    <lineage>
        <taxon>Eukaryota</taxon>
        <taxon>Metazoa</taxon>
        <taxon>Ecdysozoa</taxon>
        <taxon>Arthropoda</taxon>
        <taxon>Hexapoda</taxon>
        <taxon>Insecta</taxon>
        <taxon>Pterygota</taxon>
        <taxon>Neoptera</taxon>
        <taxon>Endopterygota</taxon>
        <taxon>Lepidoptera</taxon>
        <taxon>Glossata</taxon>
        <taxon>Ditrysia</taxon>
        <taxon>Papilionoidea</taxon>
        <taxon>Papilionidae</taxon>
        <taxon>Parnassiinae</taxon>
        <taxon>Parnassini</taxon>
        <taxon>Parnassius</taxon>
        <taxon>Driopa</taxon>
    </lineage>
</organism>
<comment type="caution">
    <text evidence="11">The sequence shown here is derived from an EMBL/GenBank/DDBJ whole genome shotgun (WGS) entry which is preliminary data.</text>
</comment>
<dbReference type="FunFam" id="2.60.40.4060:FF:000003">
    <property type="entry name" value="Ferric chelate reductase 1"/>
    <property type="match status" value="1"/>
</dbReference>
<dbReference type="CDD" id="cd08544">
    <property type="entry name" value="Reeler"/>
    <property type="match status" value="1"/>
</dbReference>
<dbReference type="InterPro" id="IPR042307">
    <property type="entry name" value="Reeler_sf"/>
</dbReference>
<evidence type="ECO:0000256" key="7">
    <source>
        <dbReference type="ARBA" id="ARBA00022859"/>
    </source>
</evidence>
<feature type="domain" description="Reelin" evidence="10">
    <location>
        <begin position="1"/>
        <end position="160"/>
    </location>
</feature>
<dbReference type="InterPro" id="IPR002861">
    <property type="entry name" value="Reeler_dom"/>
</dbReference>
<dbReference type="GO" id="GO:0005576">
    <property type="term" value="C:extracellular region"/>
    <property type="evidence" value="ECO:0007669"/>
    <property type="project" value="UniProtKB-SubCell"/>
</dbReference>
<keyword evidence="8" id="KW-0044">Antibiotic</keyword>
<dbReference type="AlphaFoldDB" id="A0AAV1M6V9"/>
<evidence type="ECO:0000256" key="9">
    <source>
        <dbReference type="ARBA" id="ARBA00023157"/>
    </source>
</evidence>
<keyword evidence="5" id="KW-0399">Innate immunity</keyword>
<dbReference type="PANTHER" id="PTHR45828:SF9">
    <property type="entry name" value="CELL WALL INTEGRITY AND STRESS RESPONSE COMPONENT 4-LIKE-RELATED"/>
    <property type="match status" value="1"/>
</dbReference>
<comment type="subcellular location">
    <subcellularLocation>
        <location evidence="1">Secreted</location>
    </subcellularLocation>
</comment>
<keyword evidence="6" id="KW-0732">Signal</keyword>
<evidence type="ECO:0000256" key="5">
    <source>
        <dbReference type="ARBA" id="ARBA00022588"/>
    </source>
</evidence>
<dbReference type="EMBL" id="CAVLGL010000148">
    <property type="protein sequence ID" value="CAK1603381.1"/>
    <property type="molecule type" value="Genomic_DNA"/>
</dbReference>
<evidence type="ECO:0000256" key="1">
    <source>
        <dbReference type="ARBA" id="ARBA00004613"/>
    </source>
</evidence>
<proteinExistence type="inferred from homology"/>
<dbReference type="PROSITE" id="PS51019">
    <property type="entry name" value="REELIN"/>
    <property type="match status" value="1"/>
</dbReference>
<evidence type="ECO:0000256" key="2">
    <source>
        <dbReference type="ARBA" id="ARBA00008501"/>
    </source>
</evidence>
<dbReference type="PANTHER" id="PTHR45828">
    <property type="entry name" value="CYTOCHROME B561/FERRIC REDUCTASE TRANSMEMBRANE"/>
    <property type="match status" value="1"/>
</dbReference>
<dbReference type="Pfam" id="PF02014">
    <property type="entry name" value="Reeler"/>
    <property type="match status" value="1"/>
</dbReference>
<accession>A0AAV1M6V9</accession>
<keyword evidence="4" id="KW-0929">Antimicrobial</keyword>
<dbReference type="Gene3D" id="2.60.40.4060">
    <property type="entry name" value="Reeler domain"/>
    <property type="match status" value="1"/>
</dbReference>
<evidence type="ECO:0000259" key="10">
    <source>
        <dbReference type="PROSITE" id="PS51019"/>
    </source>
</evidence>
<dbReference type="GO" id="GO:0042832">
    <property type="term" value="P:defense response to protozoan"/>
    <property type="evidence" value="ECO:0007669"/>
    <property type="project" value="UniProtKB-ARBA"/>
</dbReference>
<protein>
    <recommendedName>
        <fullName evidence="10">Reelin domain-containing protein</fullName>
    </recommendedName>
</protein>
<dbReference type="InterPro" id="IPR051237">
    <property type="entry name" value="Ferric-chelate_Red/DefProt"/>
</dbReference>
<keyword evidence="9" id="KW-1015">Disulfide bond</keyword>
<keyword evidence="3" id="KW-0964">Secreted</keyword>
<reference evidence="11 12" key="1">
    <citation type="submission" date="2023-11" db="EMBL/GenBank/DDBJ databases">
        <authorList>
            <person name="Hedman E."/>
            <person name="Englund M."/>
            <person name="Stromberg M."/>
            <person name="Nyberg Akerstrom W."/>
            <person name="Nylinder S."/>
            <person name="Jareborg N."/>
            <person name="Kallberg Y."/>
            <person name="Kronander E."/>
        </authorList>
    </citation>
    <scope>NUCLEOTIDE SEQUENCE [LARGE SCALE GENOMIC DNA]</scope>
</reference>
<keyword evidence="7" id="KW-0391">Immunity</keyword>
<dbReference type="GO" id="GO:0045087">
    <property type="term" value="P:innate immune response"/>
    <property type="evidence" value="ECO:0007669"/>
    <property type="project" value="UniProtKB-KW"/>
</dbReference>
<sequence>MVAVAVIAYAEGYSVGAPESACKDMIPRHPVPPQKSAAPYVITTSSTVVRAGTPLEVTISGVKPSDKMRGVLLQARKGEDIVGTFTVDPNDNFAQLLNCGSPGNAITHKKHDPQFDKQSATFIWTPSENLSGEVKFRATIALNGAIFWVGVESAPVTITH</sequence>
<evidence type="ECO:0000256" key="8">
    <source>
        <dbReference type="ARBA" id="ARBA00023022"/>
    </source>
</evidence>
<evidence type="ECO:0000256" key="6">
    <source>
        <dbReference type="ARBA" id="ARBA00022729"/>
    </source>
</evidence>
<comment type="similarity">
    <text evidence="2">Belongs to the insect defense protein family.</text>
</comment>
<dbReference type="GO" id="GO:0016020">
    <property type="term" value="C:membrane"/>
    <property type="evidence" value="ECO:0007669"/>
    <property type="project" value="TreeGrafter"/>
</dbReference>
<evidence type="ECO:0000256" key="4">
    <source>
        <dbReference type="ARBA" id="ARBA00022529"/>
    </source>
</evidence>
<name>A0AAV1M6V9_9NEOP</name>